<sequence length="343" mass="38806">MLLRHSYRSVIAAAAMLVCIPNFEFIIASPSGQCSSLVNDEIQRCVQPVADYAKVLNREQEDASQKSAIEFGQAMQLPKLGGQVFRELCRLIRDFENCVSPYRTKCKKHITINLIASSYGYLCNQGYKTFMKSADCLMELDQRPAVKKCHDDTLSEIEKANNEPGISMPSKLERMCDALNSFSRCVMLPIAENCGVDSWKVIFRVLKDTTRTLMPACQFTENQLLAEFNATSDNILYATAQPINTSLLQSSTSFNEKKATFHPEAHLIIQPKSIVSKDEYYRKDSTIKNQRTAESVKEKPAKLQASKARNDKQRAKPSSSNRAVVKFYYLFSYATFALFLLYI</sequence>
<protein>
    <recommendedName>
        <fullName evidence="4">DUF19 domain-containing protein</fullName>
    </recommendedName>
</protein>
<evidence type="ECO:0000313" key="2">
    <source>
        <dbReference type="EMBL" id="KAI1725372.1"/>
    </source>
</evidence>
<dbReference type="EMBL" id="JAKKPZ010000002">
    <property type="protein sequence ID" value="KAI1725372.1"/>
    <property type="molecule type" value="Genomic_DNA"/>
</dbReference>
<accession>A0AAD4RBW3</accession>
<dbReference type="Proteomes" id="UP001201812">
    <property type="component" value="Unassembled WGS sequence"/>
</dbReference>
<organism evidence="2 3">
    <name type="scientific">Ditylenchus destructor</name>
    <dbReference type="NCBI Taxonomy" id="166010"/>
    <lineage>
        <taxon>Eukaryota</taxon>
        <taxon>Metazoa</taxon>
        <taxon>Ecdysozoa</taxon>
        <taxon>Nematoda</taxon>
        <taxon>Chromadorea</taxon>
        <taxon>Rhabditida</taxon>
        <taxon>Tylenchina</taxon>
        <taxon>Tylenchomorpha</taxon>
        <taxon>Sphaerularioidea</taxon>
        <taxon>Anguinidae</taxon>
        <taxon>Anguininae</taxon>
        <taxon>Ditylenchus</taxon>
    </lineage>
</organism>
<dbReference type="PANTHER" id="PTHR37431">
    <property type="entry name" value="PROTEIN CBG06927"/>
    <property type="match status" value="1"/>
</dbReference>
<proteinExistence type="predicted"/>
<dbReference type="PANTHER" id="PTHR37431:SF3">
    <property type="entry name" value="DUF19 DOMAIN-CONTAINING PROTEIN"/>
    <property type="match status" value="1"/>
</dbReference>
<feature type="region of interest" description="Disordered" evidence="1">
    <location>
        <begin position="291"/>
        <end position="317"/>
    </location>
</feature>
<evidence type="ECO:0008006" key="4">
    <source>
        <dbReference type="Google" id="ProtNLM"/>
    </source>
</evidence>
<comment type="caution">
    <text evidence="2">The sequence shown here is derived from an EMBL/GenBank/DDBJ whole genome shotgun (WGS) entry which is preliminary data.</text>
</comment>
<keyword evidence="3" id="KW-1185">Reference proteome</keyword>
<gene>
    <name evidence="2" type="ORF">DdX_02029</name>
</gene>
<evidence type="ECO:0000313" key="3">
    <source>
        <dbReference type="Proteomes" id="UP001201812"/>
    </source>
</evidence>
<name>A0AAD4RBW3_9BILA</name>
<reference evidence="2" key="1">
    <citation type="submission" date="2022-01" db="EMBL/GenBank/DDBJ databases">
        <title>Genome Sequence Resource for Two Populations of Ditylenchus destructor, the Migratory Endoparasitic Phytonematode.</title>
        <authorList>
            <person name="Zhang H."/>
            <person name="Lin R."/>
            <person name="Xie B."/>
        </authorList>
    </citation>
    <scope>NUCLEOTIDE SEQUENCE</scope>
    <source>
        <strain evidence="2">BazhouSP</strain>
    </source>
</reference>
<dbReference type="AlphaFoldDB" id="A0AAD4RBW3"/>
<evidence type="ECO:0000256" key="1">
    <source>
        <dbReference type="SAM" id="MobiDB-lite"/>
    </source>
</evidence>